<dbReference type="InterPro" id="IPR038718">
    <property type="entry name" value="SNF2-like_sf"/>
</dbReference>
<dbReference type="InterPro" id="IPR014001">
    <property type="entry name" value="Helicase_ATP-bd"/>
</dbReference>
<dbReference type="OrthoDB" id="423559at2759"/>
<dbReference type="GO" id="GO:0005634">
    <property type="term" value="C:nucleus"/>
    <property type="evidence" value="ECO:0007669"/>
    <property type="project" value="TreeGrafter"/>
</dbReference>
<dbReference type="SMART" id="SM00487">
    <property type="entry name" value="DEXDc"/>
    <property type="match status" value="1"/>
</dbReference>
<dbReference type="InterPro" id="IPR000330">
    <property type="entry name" value="SNF2_N"/>
</dbReference>
<dbReference type="InterPro" id="IPR027417">
    <property type="entry name" value="P-loop_NTPase"/>
</dbReference>
<dbReference type="PANTHER" id="PTHR45626">
    <property type="entry name" value="TRANSCRIPTION TERMINATION FACTOR 2-RELATED"/>
    <property type="match status" value="1"/>
</dbReference>
<dbReference type="Pfam" id="PF00176">
    <property type="entry name" value="SNF2-rel_dom"/>
    <property type="match status" value="1"/>
</dbReference>
<evidence type="ECO:0000313" key="6">
    <source>
        <dbReference type="Proteomes" id="UP000053989"/>
    </source>
</evidence>
<dbReference type="Proteomes" id="UP000053989">
    <property type="component" value="Unassembled WGS sequence"/>
</dbReference>
<reference evidence="6" key="2">
    <citation type="submission" date="2015-01" db="EMBL/GenBank/DDBJ databases">
        <title>Evolutionary Origins and Diversification of the Mycorrhizal Mutualists.</title>
        <authorList>
            <consortium name="DOE Joint Genome Institute"/>
            <consortium name="Mycorrhizal Genomics Consortium"/>
            <person name="Kohler A."/>
            <person name="Kuo A."/>
            <person name="Nagy L.G."/>
            <person name="Floudas D."/>
            <person name="Copeland A."/>
            <person name="Barry K.W."/>
            <person name="Cichocki N."/>
            <person name="Veneault-Fourrey C."/>
            <person name="LaButti K."/>
            <person name="Lindquist E.A."/>
            <person name="Lipzen A."/>
            <person name="Lundell T."/>
            <person name="Morin E."/>
            <person name="Murat C."/>
            <person name="Riley R."/>
            <person name="Ohm R."/>
            <person name="Sun H."/>
            <person name="Tunlid A."/>
            <person name="Henrissat B."/>
            <person name="Grigoriev I.V."/>
            <person name="Hibbett D.S."/>
            <person name="Martin F."/>
        </authorList>
    </citation>
    <scope>NUCLEOTIDE SEQUENCE [LARGE SCALE GENOMIC DNA]</scope>
    <source>
        <strain evidence="6">Foug A</strain>
    </source>
</reference>
<dbReference type="InParanoid" id="A0A0C3DD59"/>
<dbReference type="InterPro" id="IPR050628">
    <property type="entry name" value="SNF2_RAD54_helicase_TF"/>
</dbReference>
<dbReference type="HOGENOM" id="CLU_802068_0_0_1"/>
<evidence type="ECO:0000313" key="5">
    <source>
        <dbReference type="EMBL" id="KIM54334.1"/>
    </source>
</evidence>
<dbReference type="Gene3D" id="3.40.50.10810">
    <property type="entry name" value="Tandem AAA-ATPase domain"/>
    <property type="match status" value="1"/>
</dbReference>
<organism evidence="5 6">
    <name type="scientific">Scleroderma citrinum Foug A</name>
    <dbReference type="NCBI Taxonomy" id="1036808"/>
    <lineage>
        <taxon>Eukaryota</taxon>
        <taxon>Fungi</taxon>
        <taxon>Dikarya</taxon>
        <taxon>Basidiomycota</taxon>
        <taxon>Agaricomycotina</taxon>
        <taxon>Agaricomycetes</taxon>
        <taxon>Agaricomycetidae</taxon>
        <taxon>Boletales</taxon>
        <taxon>Sclerodermatineae</taxon>
        <taxon>Sclerodermataceae</taxon>
        <taxon>Scleroderma</taxon>
    </lineage>
</organism>
<dbReference type="GO" id="GO:0006281">
    <property type="term" value="P:DNA repair"/>
    <property type="evidence" value="ECO:0007669"/>
    <property type="project" value="TreeGrafter"/>
</dbReference>
<evidence type="ECO:0000256" key="1">
    <source>
        <dbReference type="ARBA" id="ARBA00022741"/>
    </source>
</evidence>
<protein>
    <recommendedName>
        <fullName evidence="4">Helicase ATP-binding domain-containing protein</fullName>
    </recommendedName>
</protein>
<keyword evidence="3" id="KW-0067">ATP-binding</keyword>
<dbReference type="GO" id="GO:0008094">
    <property type="term" value="F:ATP-dependent activity, acting on DNA"/>
    <property type="evidence" value="ECO:0007669"/>
    <property type="project" value="TreeGrafter"/>
</dbReference>
<reference evidence="5 6" key="1">
    <citation type="submission" date="2014-04" db="EMBL/GenBank/DDBJ databases">
        <authorList>
            <consortium name="DOE Joint Genome Institute"/>
            <person name="Kuo A."/>
            <person name="Kohler A."/>
            <person name="Nagy L.G."/>
            <person name="Floudas D."/>
            <person name="Copeland A."/>
            <person name="Barry K.W."/>
            <person name="Cichocki N."/>
            <person name="Veneault-Fourrey C."/>
            <person name="LaButti K."/>
            <person name="Lindquist E.A."/>
            <person name="Lipzen A."/>
            <person name="Lundell T."/>
            <person name="Morin E."/>
            <person name="Murat C."/>
            <person name="Sun H."/>
            <person name="Tunlid A."/>
            <person name="Henrissat B."/>
            <person name="Grigoriev I.V."/>
            <person name="Hibbett D.S."/>
            <person name="Martin F."/>
            <person name="Nordberg H.P."/>
            <person name="Cantor M.N."/>
            <person name="Hua S.X."/>
        </authorList>
    </citation>
    <scope>NUCLEOTIDE SEQUENCE [LARGE SCALE GENOMIC DNA]</scope>
    <source>
        <strain evidence="5 6">Foug A</strain>
    </source>
</reference>
<dbReference type="PROSITE" id="PS51192">
    <property type="entry name" value="HELICASE_ATP_BIND_1"/>
    <property type="match status" value="1"/>
</dbReference>
<keyword evidence="6" id="KW-1185">Reference proteome</keyword>
<gene>
    <name evidence="5" type="ORF">SCLCIDRAFT_31200</name>
</gene>
<dbReference type="PANTHER" id="PTHR45626:SF14">
    <property type="entry name" value="ATP-DEPENDENT DNA HELICASE (EUROFUNG)"/>
    <property type="match status" value="1"/>
</dbReference>
<dbReference type="EMBL" id="KN822157">
    <property type="protein sequence ID" value="KIM54334.1"/>
    <property type="molecule type" value="Genomic_DNA"/>
</dbReference>
<dbReference type="GO" id="GO:0016787">
    <property type="term" value="F:hydrolase activity"/>
    <property type="evidence" value="ECO:0007669"/>
    <property type="project" value="UniProtKB-KW"/>
</dbReference>
<evidence type="ECO:0000256" key="3">
    <source>
        <dbReference type="ARBA" id="ARBA00022840"/>
    </source>
</evidence>
<dbReference type="GO" id="GO:0005524">
    <property type="term" value="F:ATP binding"/>
    <property type="evidence" value="ECO:0007669"/>
    <property type="project" value="UniProtKB-KW"/>
</dbReference>
<keyword evidence="2" id="KW-0378">Hydrolase</keyword>
<name>A0A0C3DD59_9AGAM</name>
<evidence type="ECO:0000256" key="2">
    <source>
        <dbReference type="ARBA" id="ARBA00022801"/>
    </source>
</evidence>
<evidence type="ECO:0000259" key="4">
    <source>
        <dbReference type="PROSITE" id="PS51192"/>
    </source>
</evidence>
<dbReference type="STRING" id="1036808.A0A0C3DD59"/>
<sequence length="346" mass="38173">MSCSLPASKKGTPSQKLPLLATLISKSAKGHAAGIVGDKAQDNKPQVTKEEAQKALVDLVSQIHGTDIPINRGSDVPGFADGFHLLPHQVSSSRVWMRDHEMGGDFGGILVDEMGLGKTIQILVHIADCKDEQLCGPTLIICPAGIIGQWMAKIQKVLPHFVIIDYHDMQILTCADIVIMSYNISVNEHGSLEALHTVKESSVDDVSSGSKDFLSHKVHSSRKTSTALFEVEWHRLALDEAHVIKNWRSKTAMACFGLKAKYRWCITGTLVDWKTFQEKINNPVKCRRPSLATKRIQVVLKAIMLCRSKELSQNVPLPPKFMTIVECQFDAAEHAFYNALAQKLGS</sequence>
<keyword evidence="1" id="KW-0547">Nucleotide-binding</keyword>
<proteinExistence type="predicted"/>
<accession>A0A0C3DD59</accession>
<feature type="domain" description="Helicase ATP-binding" evidence="4">
    <location>
        <begin position="99"/>
        <end position="288"/>
    </location>
</feature>
<dbReference type="CDD" id="cd18008">
    <property type="entry name" value="DEXDc_SHPRH-like"/>
    <property type="match status" value="1"/>
</dbReference>
<dbReference type="SUPFAM" id="SSF52540">
    <property type="entry name" value="P-loop containing nucleoside triphosphate hydrolases"/>
    <property type="match status" value="1"/>
</dbReference>
<dbReference type="AlphaFoldDB" id="A0A0C3DD59"/>